<feature type="binding site" description="axial binding residue" evidence="5">
    <location>
        <position position="190"/>
    </location>
    <ligand>
        <name>heme c</name>
        <dbReference type="ChEBI" id="CHEBI:61717"/>
        <label>2</label>
    </ligand>
    <ligandPart>
        <name>Fe</name>
        <dbReference type="ChEBI" id="CHEBI:18248"/>
    </ligandPart>
</feature>
<dbReference type="STRING" id="55209.HA50_28830"/>
<keyword evidence="6" id="KW-0472">Membrane</keyword>
<dbReference type="EMBL" id="MLJI01000003">
    <property type="protein sequence ID" value="ORM87944.1"/>
    <property type="molecule type" value="Genomic_DNA"/>
</dbReference>
<reference evidence="9 10" key="1">
    <citation type="journal article" date="2017" name="Antonie Van Leeuwenhoek">
        <title>Phylogenomic resolution of the bacterial genus Pantoea and its relationship with Erwinia and Tatumella.</title>
        <authorList>
            <person name="Palmer M."/>
            <person name="Steenkamp E.T."/>
            <person name="Coetzee M.P."/>
            <person name="Chan W.Y."/>
            <person name="van Zyl E."/>
            <person name="De Maayer P."/>
            <person name="Coutinho T.A."/>
            <person name="Blom J."/>
            <person name="Smits T.H."/>
            <person name="Duffy B."/>
            <person name="Venter S.N."/>
        </authorList>
    </citation>
    <scope>NUCLEOTIDE SEQUENCE [LARGE SCALE GENOMIC DNA]</scope>
    <source>
        <strain evidence="9 10">LMG 2657</strain>
    </source>
</reference>
<evidence type="ECO:0000256" key="3">
    <source>
        <dbReference type="ARBA" id="ARBA00023004"/>
    </source>
</evidence>
<keyword evidence="6" id="KW-0812">Transmembrane</keyword>
<feature type="binding site" description="axial binding residue" evidence="5">
    <location>
        <position position="331"/>
    </location>
    <ligand>
        <name>heme c</name>
        <dbReference type="ChEBI" id="CHEBI:61717"/>
        <label>3</label>
    </ligand>
    <ligandPart>
        <name>Fe</name>
        <dbReference type="ChEBI" id="CHEBI:18248"/>
    </ligandPart>
</feature>
<dbReference type="PIRSF" id="PIRSF000018">
    <property type="entry name" value="Mb_ADH_cyt_c"/>
    <property type="match status" value="1"/>
</dbReference>
<evidence type="ECO:0000256" key="5">
    <source>
        <dbReference type="PIRSR" id="PIRSR000018-51"/>
    </source>
</evidence>
<feature type="domain" description="Cytochrome c" evidence="8">
    <location>
        <begin position="171"/>
        <end position="280"/>
    </location>
</feature>
<comment type="caution">
    <text evidence="9">The sequence shown here is derived from an EMBL/GenBank/DDBJ whole genome shotgun (WGS) entry which is preliminary data.</text>
</comment>
<feature type="domain" description="Cytochrome c" evidence="8">
    <location>
        <begin position="25"/>
        <end position="128"/>
    </location>
</feature>
<evidence type="ECO:0000256" key="2">
    <source>
        <dbReference type="ARBA" id="ARBA00022723"/>
    </source>
</evidence>
<name>A0A1X1EGR3_PANCY</name>
<feature type="domain" description="Cytochrome c" evidence="8">
    <location>
        <begin position="314"/>
        <end position="407"/>
    </location>
</feature>
<accession>A0A1X1EGR3</accession>
<feature type="chain" id="PRO_5012665150" evidence="7">
    <location>
        <begin position="20"/>
        <end position="466"/>
    </location>
</feature>
<feature type="binding site" description="covalent" evidence="4">
    <location>
        <position position="186"/>
    </location>
    <ligand>
        <name>heme c</name>
        <dbReference type="ChEBI" id="CHEBI:61717"/>
        <label>2</label>
    </ligand>
</feature>
<feature type="binding site" description="covalent" evidence="4">
    <location>
        <position position="42"/>
    </location>
    <ligand>
        <name>heme c</name>
        <dbReference type="ChEBI" id="CHEBI:61717"/>
        <label>1</label>
    </ligand>
</feature>
<evidence type="ECO:0000259" key="8">
    <source>
        <dbReference type="PROSITE" id="PS51007"/>
    </source>
</evidence>
<organism evidence="9 10">
    <name type="scientific">Pantoea cypripedii</name>
    <name type="common">Pectobacterium cypripedii</name>
    <name type="synonym">Erwinia cypripedii</name>
    <dbReference type="NCBI Taxonomy" id="55209"/>
    <lineage>
        <taxon>Bacteria</taxon>
        <taxon>Pseudomonadati</taxon>
        <taxon>Pseudomonadota</taxon>
        <taxon>Gammaproteobacteria</taxon>
        <taxon>Enterobacterales</taxon>
        <taxon>Erwiniaceae</taxon>
        <taxon>Pantoea</taxon>
    </lineage>
</organism>
<feature type="binding site" description="axial binding residue" evidence="5">
    <location>
        <position position="43"/>
    </location>
    <ligand>
        <name>heme c</name>
        <dbReference type="ChEBI" id="CHEBI:61717"/>
        <label>1</label>
    </ligand>
    <ligandPart>
        <name>Fe</name>
        <dbReference type="ChEBI" id="CHEBI:18248"/>
    </ligandPart>
</feature>
<dbReference type="InterPro" id="IPR014353">
    <property type="entry name" value="Membr-bd_ADH_cyt_c"/>
</dbReference>
<dbReference type="AlphaFoldDB" id="A0A1X1EGR3"/>
<keyword evidence="2 5" id="KW-0479">Metal-binding</keyword>
<gene>
    <name evidence="9" type="ORF">HA50_28830</name>
</gene>
<keyword evidence="3 5" id="KW-0408">Iron</keyword>
<comment type="cofactor">
    <cofactor evidence="4">
        <name>heme c</name>
        <dbReference type="ChEBI" id="CHEBI:61717"/>
    </cofactor>
    <text evidence="4">Binds 3 heme c groups covalently per subunit.</text>
</comment>
<evidence type="ECO:0000256" key="6">
    <source>
        <dbReference type="SAM" id="Phobius"/>
    </source>
</evidence>
<keyword evidence="10" id="KW-1185">Reference proteome</keyword>
<dbReference type="GO" id="GO:0016614">
    <property type="term" value="F:oxidoreductase activity, acting on CH-OH group of donors"/>
    <property type="evidence" value="ECO:0007669"/>
    <property type="project" value="InterPro"/>
</dbReference>
<dbReference type="InterPro" id="IPR009056">
    <property type="entry name" value="Cyt_c-like_dom"/>
</dbReference>
<feature type="binding site" description="covalent" evidence="4">
    <location>
        <position position="330"/>
    </location>
    <ligand>
        <name>heme c</name>
        <dbReference type="ChEBI" id="CHEBI:61717"/>
        <label>3</label>
    </ligand>
</feature>
<evidence type="ECO:0000256" key="1">
    <source>
        <dbReference type="ARBA" id="ARBA00022617"/>
    </source>
</evidence>
<dbReference type="OrthoDB" id="9811281at2"/>
<feature type="binding site" description="covalent" evidence="4">
    <location>
        <position position="327"/>
    </location>
    <ligand>
        <name>heme c</name>
        <dbReference type="ChEBI" id="CHEBI:61717"/>
        <label>3</label>
    </ligand>
</feature>
<evidence type="ECO:0000256" key="4">
    <source>
        <dbReference type="PIRSR" id="PIRSR000018-50"/>
    </source>
</evidence>
<evidence type="ECO:0000256" key="7">
    <source>
        <dbReference type="SAM" id="SignalP"/>
    </source>
</evidence>
<protein>
    <submittedName>
        <fullName evidence="9">Cytochrome C</fullName>
    </submittedName>
</protein>
<feature type="signal peptide" evidence="7">
    <location>
        <begin position="1"/>
        <end position="19"/>
    </location>
</feature>
<evidence type="ECO:0000313" key="9">
    <source>
        <dbReference type="EMBL" id="ORM87944.1"/>
    </source>
</evidence>
<keyword evidence="6" id="KW-1133">Transmembrane helix</keyword>
<dbReference type="RefSeq" id="WP_084880907.1">
    <property type="nucleotide sequence ID" value="NZ_JAGGMY010000004.1"/>
</dbReference>
<dbReference type="InterPro" id="IPR051459">
    <property type="entry name" value="Cytochrome_c-type_DH"/>
</dbReference>
<proteinExistence type="predicted"/>
<dbReference type="PANTHER" id="PTHR35008:SF4">
    <property type="entry name" value="BLL4482 PROTEIN"/>
    <property type="match status" value="1"/>
</dbReference>
<dbReference type="InterPro" id="IPR036909">
    <property type="entry name" value="Cyt_c-like_dom_sf"/>
</dbReference>
<sequence length="466" mass="50175">MKTLIVTGFAALVTFGAQADSLDTNLLKQGEQVAIASDCQACHTAPGSKTAFSGGYGIASPMGVIYATNITPAKSGIGDYTEAQFSAAVRHGIRADGAQLYPAMPYTSYSMMTDADLHALYYYLKHGVPAVEQHNPQTDLPFPFSLRFSMRFWNMMFANDKMWQNDGSKSAEWNRGNYLVNGLAHCNTCHTPRGFLMQEQQDRPLAGGPLGSWYAPNITSDPVSGIGGWSDDELVQYLKTGRAAGKNQAAGGMAEAVEHSLQYLPDSDLHAIAVYLKGTAPIRDEGETQPAYSWGAPMDIENSVRGRNPNNANLSLTNGEALFSGNCASCHQPDGSGSANQAYPSLFHNTATGMRNPNNLIAAILFGVQRDTADHQVLMPGFSSPSYVDKLNDQQVADISNFVLKNYGNPNVTVTAEDVAWVRKGGHPPLLARLQPLMMPAIIGGIILVLAIIGIICLLRRKAKAQ</sequence>
<evidence type="ECO:0000313" key="10">
    <source>
        <dbReference type="Proteomes" id="UP000193749"/>
    </source>
</evidence>
<feature type="transmembrane region" description="Helical" evidence="6">
    <location>
        <begin position="437"/>
        <end position="459"/>
    </location>
</feature>
<dbReference type="GO" id="GO:0020037">
    <property type="term" value="F:heme binding"/>
    <property type="evidence" value="ECO:0007669"/>
    <property type="project" value="InterPro"/>
</dbReference>
<keyword evidence="7" id="KW-0732">Signal</keyword>
<keyword evidence="1 4" id="KW-0349">Heme</keyword>
<dbReference type="Pfam" id="PF00034">
    <property type="entry name" value="Cytochrom_C"/>
    <property type="match status" value="2"/>
</dbReference>
<feature type="binding site" description="covalent" evidence="4">
    <location>
        <position position="39"/>
    </location>
    <ligand>
        <name>heme c</name>
        <dbReference type="ChEBI" id="CHEBI:61717"/>
        <label>1</label>
    </ligand>
</feature>
<dbReference type="GO" id="GO:0005506">
    <property type="term" value="F:iron ion binding"/>
    <property type="evidence" value="ECO:0007669"/>
    <property type="project" value="InterPro"/>
</dbReference>
<dbReference type="PANTHER" id="PTHR35008">
    <property type="entry name" value="BLL4482 PROTEIN-RELATED"/>
    <property type="match status" value="1"/>
</dbReference>
<feature type="binding site" description="covalent" evidence="4">
    <location>
        <position position="189"/>
    </location>
    <ligand>
        <name>heme c</name>
        <dbReference type="ChEBI" id="CHEBI:61717"/>
        <label>2</label>
    </ligand>
</feature>
<dbReference type="GO" id="GO:0009055">
    <property type="term" value="F:electron transfer activity"/>
    <property type="evidence" value="ECO:0007669"/>
    <property type="project" value="InterPro"/>
</dbReference>
<dbReference type="SUPFAM" id="SSF46626">
    <property type="entry name" value="Cytochrome c"/>
    <property type="match status" value="3"/>
</dbReference>
<dbReference type="Gene3D" id="1.10.760.10">
    <property type="entry name" value="Cytochrome c-like domain"/>
    <property type="match status" value="2"/>
</dbReference>
<dbReference type="PROSITE" id="PS51007">
    <property type="entry name" value="CYTC"/>
    <property type="match status" value="3"/>
</dbReference>
<dbReference type="Proteomes" id="UP000193749">
    <property type="component" value="Unassembled WGS sequence"/>
</dbReference>
<dbReference type="GO" id="GO:0016020">
    <property type="term" value="C:membrane"/>
    <property type="evidence" value="ECO:0007669"/>
    <property type="project" value="InterPro"/>
</dbReference>